<feature type="compositionally biased region" description="Basic and acidic residues" evidence="1">
    <location>
        <begin position="1"/>
        <end position="12"/>
    </location>
</feature>
<dbReference type="EMBL" id="QGDJ01000013">
    <property type="protein sequence ID" value="PWJ13800.1"/>
    <property type="molecule type" value="Genomic_DNA"/>
</dbReference>
<evidence type="ECO:0000256" key="1">
    <source>
        <dbReference type="SAM" id="MobiDB-lite"/>
    </source>
</evidence>
<keyword evidence="4" id="KW-1185">Reference proteome</keyword>
<dbReference type="RefSeq" id="WP_174900364.1">
    <property type="nucleotide sequence ID" value="NZ_QGDJ01000013.1"/>
</dbReference>
<gene>
    <name evidence="2" type="ORF">BCF38_11331</name>
    <name evidence="3" type="ORF">SAMN05421539_11331</name>
</gene>
<accession>A0A2Y9C8U5</accession>
<evidence type="ECO:0000313" key="3">
    <source>
        <dbReference type="EMBL" id="SSA50313.1"/>
    </source>
</evidence>
<evidence type="ECO:0000313" key="5">
    <source>
        <dbReference type="Proteomes" id="UP000251571"/>
    </source>
</evidence>
<evidence type="ECO:0000313" key="2">
    <source>
        <dbReference type="EMBL" id="PWJ13800.1"/>
    </source>
</evidence>
<name>A0A2Y9C8U5_9RHOB</name>
<dbReference type="EMBL" id="UETC01000013">
    <property type="protein sequence ID" value="SSA50313.1"/>
    <property type="molecule type" value="Genomic_DNA"/>
</dbReference>
<reference evidence="2 4" key="2">
    <citation type="submission" date="2018-03" db="EMBL/GenBank/DDBJ databases">
        <title>Genomic Encyclopedia of Archaeal and Bacterial Type Strains, Phase II (KMG-II): from individual species to whole genera.</title>
        <authorList>
            <person name="Goeker M."/>
        </authorList>
    </citation>
    <scope>NUCLEOTIDE SEQUENCE [LARGE SCALE GENOMIC DNA]</scope>
    <source>
        <strain evidence="2 4">DSM 25227</strain>
    </source>
</reference>
<evidence type="ECO:0000313" key="4">
    <source>
        <dbReference type="Proteomes" id="UP000245839"/>
    </source>
</evidence>
<dbReference type="AlphaFoldDB" id="A0A2Y9C8U5"/>
<protein>
    <submittedName>
        <fullName evidence="3">Uncharacterized protein</fullName>
    </submittedName>
</protein>
<reference evidence="3 5" key="1">
    <citation type="submission" date="2016-10" db="EMBL/GenBank/DDBJ databases">
        <authorList>
            <person name="Cai Z."/>
        </authorList>
    </citation>
    <scope>NUCLEOTIDE SEQUENCE [LARGE SCALE GENOMIC DNA]</scope>
    <source>
        <strain evidence="3 5">DSM 25227</strain>
    </source>
</reference>
<dbReference type="Proteomes" id="UP000251571">
    <property type="component" value="Unassembled WGS sequence"/>
</dbReference>
<sequence length="180" mass="19210">MTTHKTKGEKAAKTAVANAPGDHKGALKALGGSQSDDWNTVLAMQATDGLWLKNLGDDERRRRLAATVAALNGIAPTDELEGMMAAQLIASHNAAMECYRRAMIGEQTFEGRRENLNQANKLSRTWATLLDALNKHRGKGQQKVTVEHVHVHAGGQAVVGNIERPGGGGVNGSEEQPLAK</sequence>
<organism evidence="3 5">
    <name type="scientific">Jannaschia seohaensis</name>
    <dbReference type="NCBI Taxonomy" id="475081"/>
    <lineage>
        <taxon>Bacteria</taxon>
        <taxon>Pseudomonadati</taxon>
        <taxon>Pseudomonadota</taxon>
        <taxon>Alphaproteobacteria</taxon>
        <taxon>Rhodobacterales</taxon>
        <taxon>Roseobacteraceae</taxon>
        <taxon>Jannaschia</taxon>
    </lineage>
</organism>
<feature type="region of interest" description="Disordered" evidence="1">
    <location>
        <begin position="161"/>
        <end position="180"/>
    </location>
</feature>
<feature type="region of interest" description="Disordered" evidence="1">
    <location>
        <begin position="1"/>
        <end position="30"/>
    </location>
</feature>
<dbReference type="Proteomes" id="UP000245839">
    <property type="component" value="Unassembled WGS sequence"/>
</dbReference>
<proteinExistence type="predicted"/>